<organism evidence="2 3">
    <name type="scientific">Paralvinella palmiformis</name>
    <dbReference type="NCBI Taxonomy" id="53620"/>
    <lineage>
        <taxon>Eukaryota</taxon>
        <taxon>Metazoa</taxon>
        <taxon>Spiralia</taxon>
        <taxon>Lophotrochozoa</taxon>
        <taxon>Annelida</taxon>
        <taxon>Polychaeta</taxon>
        <taxon>Sedentaria</taxon>
        <taxon>Canalipalpata</taxon>
        <taxon>Terebellida</taxon>
        <taxon>Terebelliformia</taxon>
        <taxon>Alvinellidae</taxon>
        <taxon>Paralvinella</taxon>
    </lineage>
</organism>
<feature type="compositionally biased region" description="Basic and acidic residues" evidence="1">
    <location>
        <begin position="95"/>
        <end position="119"/>
    </location>
</feature>
<name>A0AAD9JBA8_9ANNE</name>
<dbReference type="Proteomes" id="UP001208570">
    <property type="component" value="Unassembled WGS sequence"/>
</dbReference>
<gene>
    <name evidence="2" type="ORF">LSH36_445g01009</name>
</gene>
<accession>A0AAD9JBA8</accession>
<proteinExistence type="predicted"/>
<protein>
    <submittedName>
        <fullName evidence="2">Uncharacterized protein</fullName>
    </submittedName>
</protein>
<feature type="region of interest" description="Disordered" evidence="1">
    <location>
        <begin position="95"/>
        <end position="120"/>
    </location>
</feature>
<reference evidence="2" key="1">
    <citation type="journal article" date="2023" name="Mol. Biol. Evol.">
        <title>Third-Generation Sequencing Reveals the Adaptive Role of the Epigenome in Three Deep-Sea Polychaetes.</title>
        <authorList>
            <person name="Perez M."/>
            <person name="Aroh O."/>
            <person name="Sun Y."/>
            <person name="Lan Y."/>
            <person name="Juniper S.K."/>
            <person name="Young C.R."/>
            <person name="Angers B."/>
            <person name="Qian P.Y."/>
        </authorList>
    </citation>
    <scope>NUCLEOTIDE SEQUENCE</scope>
    <source>
        <strain evidence="2">P08H-3</strain>
    </source>
</reference>
<evidence type="ECO:0000313" key="3">
    <source>
        <dbReference type="Proteomes" id="UP001208570"/>
    </source>
</evidence>
<sequence>MSGGETCYRRGINDLMTKVNNMIKPLPEDLKKDAAIDCPKERTGKLTREELPADCAGRSQNLHSGCFPHSPTTNDRPNTLPENIIKCPHSSQFLEDQKKEKSKGEVSSKRKSIREEIKSRTKKKRLMSSLDAFFKDANDLAKLSEKTPQNFTLLTKLNSFRKTGAEKKIEVELSSKIRGHIQCLIVLFIDIMS</sequence>
<dbReference type="AlphaFoldDB" id="A0AAD9JBA8"/>
<dbReference type="EMBL" id="JAODUP010000445">
    <property type="protein sequence ID" value="KAK2149593.1"/>
    <property type="molecule type" value="Genomic_DNA"/>
</dbReference>
<evidence type="ECO:0000313" key="2">
    <source>
        <dbReference type="EMBL" id="KAK2149593.1"/>
    </source>
</evidence>
<comment type="caution">
    <text evidence="2">The sequence shown here is derived from an EMBL/GenBank/DDBJ whole genome shotgun (WGS) entry which is preliminary data.</text>
</comment>
<keyword evidence="3" id="KW-1185">Reference proteome</keyword>
<evidence type="ECO:0000256" key="1">
    <source>
        <dbReference type="SAM" id="MobiDB-lite"/>
    </source>
</evidence>